<name>A0A699Q0Y1_TANCI</name>
<gene>
    <name evidence="1" type="ORF">Tci_827107</name>
</gene>
<accession>A0A699Q0Y1</accession>
<feature type="non-terminal residue" evidence="1">
    <location>
        <position position="1"/>
    </location>
</feature>
<dbReference type="EMBL" id="BKCJ010964013">
    <property type="protein sequence ID" value="GFC55137.1"/>
    <property type="molecule type" value="Genomic_DNA"/>
</dbReference>
<sequence length="43" mass="4484">SILAEGGISESQRRASSDGLGLLARLGNDMFTVRLASLAVGMY</sequence>
<organism evidence="1">
    <name type="scientific">Tanacetum cinerariifolium</name>
    <name type="common">Dalmatian daisy</name>
    <name type="synonym">Chrysanthemum cinerariifolium</name>
    <dbReference type="NCBI Taxonomy" id="118510"/>
    <lineage>
        <taxon>Eukaryota</taxon>
        <taxon>Viridiplantae</taxon>
        <taxon>Streptophyta</taxon>
        <taxon>Embryophyta</taxon>
        <taxon>Tracheophyta</taxon>
        <taxon>Spermatophyta</taxon>
        <taxon>Magnoliopsida</taxon>
        <taxon>eudicotyledons</taxon>
        <taxon>Gunneridae</taxon>
        <taxon>Pentapetalae</taxon>
        <taxon>asterids</taxon>
        <taxon>campanulids</taxon>
        <taxon>Asterales</taxon>
        <taxon>Asteraceae</taxon>
        <taxon>Asteroideae</taxon>
        <taxon>Anthemideae</taxon>
        <taxon>Anthemidinae</taxon>
        <taxon>Tanacetum</taxon>
    </lineage>
</organism>
<comment type="caution">
    <text evidence="1">The sequence shown here is derived from an EMBL/GenBank/DDBJ whole genome shotgun (WGS) entry which is preliminary data.</text>
</comment>
<proteinExistence type="predicted"/>
<evidence type="ECO:0000313" key="1">
    <source>
        <dbReference type="EMBL" id="GFC55137.1"/>
    </source>
</evidence>
<reference evidence="1" key="1">
    <citation type="journal article" date="2019" name="Sci. Rep.">
        <title>Draft genome of Tanacetum cinerariifolium, the natural source of mosquito coil.</title>
        <authorList>
            <person name="Yamashiro T."/>
            <person name="Shiraishi A."/>
            <person name="Satake H."/>
            <person name="Nakayama K."/>
        </authorList>
    </citation>
    <scope>NUCLEOTIDE SEQUENCE</scope>
</reference>
<dbReference type="AlphaFoldDB" id="A0A699Q0Y1"/>
<protein>
    <submittedName>
        <fullName evidence="1">HEAT repeat-containing protein 5B</fullName>
    </submittedName>
</protein>